<proteinExistence type="predicted"/>
<dbReference type="AlphaFoldDB" id="A0A0A9REM7"/>
<organism evidence="2">
    <name type="scientific">Arundo donax</name>
    <name type="common">Giant reed</name>
    <name type="synonym">Donax arundinaceus</name>
    <dbReference type="NCBI Taxonomy" id="35708"/>
    <lineage>
        <taxon>Eukaryota</taxon>
        <taxon>Viridiplantae</taxon>
        <taxon>Streptophyta</taxon>
        <taxon>Embryophyta</taxon>
        <taxon>Tracheophyta</taxon>
        <taxon>Spermatophyta</taxon>
        <taxon>Magnoliopsida</taxon>
        <taxon>Liliopsida</taxon>
        <taxon>Poales</taxon>
        <taxon>Poaceae</taxon>
        <taxon>PACMAD clade</taxon>
        <taxon>Arundinoideae</taxon>
        <taxon>Arundineae</taxon>
        <taxon>Arundo</taxon>
    </lineage>
</organism>
<evidence type="ECO:0000313" key="2">
    <source>
        <dbReference type="EMBL" id="JAD53477.1"/>
    </source>
</evidence>
<accession>A0A0A9REM7</accession>
<feature type="compositionally biased region" description="Basic and acidic residues" evidence="1">
    <location>
        <begin position="94"/>
        <end position="105"/>
    </location>
</feature>
<feature type="compositionally biased region" description="Basic and acidic residues" evidence="1">
    <location>
        <begin position="73"/>
        <end position="82"/>
    </location>
</feature>
<reference evidence="2" key="2">
    <citation type="journal article" date="2015" name="Data Brief">
        <title>Shoot transcriptome of the giant reed, Arundo donax.</title>
        <authorList>
            <person name="Barrero R.A."/>
            <person name="Guerrero F.D."/>
            <person name="Moolhuijzen P."/>
            <person name="Goolsby J.A."/>
            <person name="Tidwell J."/>
            <person name="Bellgard S.E."/>
            <person name="Bellgard M.I."/>
        </authorList>
    </citation>
    <scope>NUCLEOTIDE SEQUENCE</scope>
    <source>
        <tissue evidence="2">Shoot tissue taken approximately 20 cm above the soil surface</tissue>
    </source>
</reference>
<dbReference type="EMBL" id="GBRH01244418">
    <property type="protein sequence ID" value="JAD53477.1"/>
    <property type="molecule type" value="Transcribed_RNA"/>
</dbReference>
<protein>
    <submittedName>
        <fullName evidence="2">Uncharacterized protein</fullName>
    </submittedName>
</protein>
<sequence length="154" mass="16578">MLSSTRRPAFAPCAAMEEGRASAFRGAAARPAVACAARAELTPLMTHPPQCRPICAPSASARPASRRNSSKKSSSEDGRRAADGGPDNLSCIKRGREAGEQEGGRRGRNGWTSCIATSPTRHLRASSPSHRLPNFPEPRRRRLLHRLLLPPLPP</sequence>
<reference evidence="2" key="1">
    <citation type="submission" date="2014-09" db="EMBL/GenBank/DDBJ databases">
        <authorList>
            <person name="Magalhaes I.L.F."/>
            <person name="Oliveira U."/>
            <person name="Santos F.R."/>
            <person name="Vidigal T.H.D.A."/>
            <person name="Brescovit A.D."/>
            <person name="Santos A.J."/>
        </authorList>
    </citation>
    <scope>NUCLEOTIDE SEQUENCE</scope>
    <source>
        <tissue evidence="2">Shoot tissue taken approximately 20 cm above the soil surface</tissue>
    </source>
</reference>
<name>A0A0A9REM7_ARUDO</name>
<feature type="region of interest" description="Disordered" evidence="1">
    <location>
        <begin position="45"/>
        <end position="138"/>
    </location>
</feature>
<feature type="compositionally biased region" description="Polar residues" evidence="1">
    <location>
        <begin position="110"/>
        <end position="120"/>
    </location>
</feature>
<evidence type="ECO:0000256" key="1">
    <source>
        <dbReference type="SAM" id="MobiDB-lite"/>
    </source>
</evidence>